<dbReference type="SMART" id="SM00280">
    <property type="entry name" value="KAZAL"/>
    <property type="match status" value="1"/>
</dbReference>
<protein>
    <recommendedName>
        <fullName evidence="11">IGFBP N-terminal domain-containing protein</fullName>
    </recommendedName>
</protein>
<keyword evidence="4" id="KW-1015">Disulfide bond</keyword>
<dbReference type="PROSITE" id="PS51465">
    <property type="entry name" value="KAZAL_2"/>
    <property type="match status" value="1"/>
</dbReference>
<feature type="domain" description="IGFBP N-terminal" evidence="7">
    <location>
        <begin position="29"/>
        <end position="99"/>
    </location>
</feature>
<dbReference type="GO" id="GO:0005615">
    <property type="term" value="C:extracellular space"/>
    <property type="evidence" value="ECO:0007669"/>
    <property type="project" value="TreeGrafter"/>
</dbReference>
<comment type="subcellular location">
    <subcellularLocation>
        <location evidence="1">Secreted</location>
    </subcellularLocation>
</comment>
<evidence type="ECO:0000256" key="6">
    <source>
        <dbReference type="SAM" id="Phobius"/>
    </source>
</evidence>
<evidence type="ECO:0000313" key="10">
    <source>
        <dbReference type="Proteomes" id="UP000261520"/>
    </source>
</evidence>
<accession>A0A3B4BDH0</accession>
<dbReference type="SUPFAM" id="SSF57184">
    <property type="entry name" value="Growth factor receptor domain"/>
    <property type="match status" value="1"/>
</dbReference>
<evidence type="ECO:0000256" key="2">
    <source>
        <dbReference type="ARBA" id="ARBA00022525"/>
    </source>
</evidence>
<evidence type="ECO:0000259" key="7">
    <source>
        <dbReference type="PROSITE" id="PS51323"/>
    </source>
</evidence>
<dbReference type="Pfam" id="PF07648">
    <property type="entry name" value="Kazal_2"/>
    <property type="match status" value="1"/>
</dbReference>
<dbReference type="SMART" id="SM00121">
    <property type="entry name" value="IB"/>
    <property type="match status" value="1"/>
</dbReference>
<dbReference type="PROSITE" id="PS51323">
    <property type="entry name" value="IGFBP_N_2"/>
    <property type="match status" value="1"/>
</dbReference>
<keyword evidence="6" id="KW-0812">Transmembrane</keyword>
<dbReference type="GO" id="GO:0009966">
    <property type="term" value="P:regulation of signal transduction"/>
    <property type="evidence" value="ECO:0007669"/>
    <property type="project" value="TreeGrafter"/>
</dbReference>
<keyword evidence="3" id="KW-0732">Signal</keyword>
<reference evidence="9" key="2">
    <citation type="submission" date="2025-09" db="UniProtKB">
        <authorList>
            <consortium name="Ensembl"/>
        </authorList>
    </citation>
    <scope>IDENTIFICATION</scope>
</reference>
<dbReference type="GO" id="GO:0005520">
    <property type="term" value="F:insulin-like growth factor binding"/>
    <property type="evidence" value="ECO:0007669"/>
    <property type="project" value="InterPro"/>
</dbReference>
<dbReference type="CDD" id="cd00104">
    <property type="entry name" value="KAZAL_FS"/>
    <property type="match status" value="1"/>
</dbReference>
<proteinExistence type="predicted"/>
<keyword evidence="2" id="KW-0964">Secreted</keyword>
<dbReference type="Proteomes" id="UP000261520">
    <property type="component" value="Unplaced"/>
</dbReference>
<evidence type="ECO:0000256" key="1">
    <source>
        <dbReference type="ARBA" id="ARBA00004613"/>
    </source>
</evidence>
<organism evidence="9 10">
    <name type="scientific">Periophthalmus magnuspinnatus</name>
    <dbReference type="NCBI Taxonomy" id="409849"/>
    <lineage>
        <taxon>Eukaryota</taxon>
        <taxon>Metazoa</taxon>
        <taxon>Chordata</taxon>
        <taxon>Craniata</taxon>
        <taxon>Vertebrata</taxon>
        <taxon>Euteleostomi</taxon>
        <taxon>Actinopterygii</taxon>
        <taxon>Neopterygii</taxon>
        <taxon>Teleostei</taxon>
        <taxon>Neoteleostei</taxon>
        <taxon>Acanthomorphata</taxon>
        <taxon>Gobiaria</taxon>
        <taxon>Gobiiformes</taxon>
        <taxon>Gobioidei</taxon>
        <taxon>Gobiidae</taxon>
        <taxon>Oxudercinae</taxon>
        <taxon>Periophthalmus</taxon>
    </lineage>
</organism>
<dbReference type="Pfam" id="PF00219">
    <property type="entry name" value="IGFBP"/>
    <property type="match status" value="1"/>
</dbReference>
<dbReference type="Gene3D" id="3.30.60.30">
    <property type="match status" value="1"/>
</dbReference>
<dbReference type="Ensembl" id="ENSPMGT00000028698.1">
    <property type="protein sequence ID" value="ENSPMGP00000026940.1"/>
    <property type="gene ID" value="ENSPMGG00000021748.1"/>
</dbReference>
<evidence type="ECO:0000256" key="4">
    <source>
        <dbReference type="ARBA" id="ARBA00023157"/>
    </source>
</evidence>
<dbReference type="AlphaFoldDB" id="A0A3B4BDH0"/>
<feature type="domain" description="Kazal-like" evidence="8">
    <location>
        <begin position="78"/>
        <end position="143"/>
    </location>
</feature>
<keyword evidence="10" id="KW-1185">Reference proteome</keyword>
<dbReference type="InterPro" id="IPR011390">
    <property type="entry name" value="IGFBP_rP_mac25"/>
</dbReference>
<evidence type="ECO:0008006" key="11">
    <source>
        <dbReference type="Google" id="ProtNLM"/>
    </source>
</evidence>
<evidence type="ECO:0000256" key="5">
    <source>
        <dbReference type="ARBA" id="ARBA00023319"/>
    </source>
</evidence>
<dbReference type="InterPro" id="IPR000867">
    <property type="entry name" value="IGFBP-like"/>
</dbReference>
<feature type="transmembrane region" description="Helical" evidence="6">
    <location>
        <begin position="6"/>
        <end position="26"/>
    </location>
</feature>
<dbReference type="Gene3D" id="4.10.40.20">
    <property type="match status" value="1"/>
</dbReference>
<keyword evidence="6" id="KW-0472">Membrane</keyword>
<sequence>MDSPPLRLYTYTSACFALLTIAYARLLGKRETCQQMCDAAQCPIPPQVCYYGRVKDFCGCCVVCAAGEGEDCRGLACGEGLRCERRSHERPGVRVCVCESNGAICGSDGRTYPSICRLRAENHRAEMENMPLVTMVQRGECHASGKVEFNLFFYFFALSVLPSLSLSLFLPLSSISICFYNAFSLLFVSSHTQEQIHSLQQVNKNGNGKSLLGAGALRAAVVMSFKAH</sequence>
<dbReference type="PANTHER" id="PTHR14186">
    <property type="entry name" value="INSULIN-LIKE GROWTH FACTOR BINDING PROTEIN-RELATED"/>
    <property type="match status" value="1"/>
</dbReference>
<dbReference type="PANTHER" id="PTHR14186:SF19">
    <property type="entry name" value="INSULIN-LIKE GROWTH FACTOR-BINDING PROTEIN 7"/>
    <property type="match status" value="1"/>
</dbReference>
<feature type="transmembrane region" description="Helical" evidence="6">
    <location>
        <begin position="151"/>
        <end position="172"/>
    </location>
</feature>
<dbReference type="InterPro" id="IPR002350">
    <property type="entry name" value="Kazal_dom"/>
</dbReference>
<keyword evidence="6" id="KW-1133">Transmembrane helix</keyword>
<keyword evidence="5" id="KW-0393">Immunoglobulin domain</keyword>
<evidence type="ECO:0000259" key="8">
    <source>
        <dbReference type="PROSITE" id="PS51465"/>
    </source>
</evidence>
<evidence type="ECO:0000313" key="9">
    <source>
        <dbReference type="Ensembl" id="ENSPMGP00000026940.1"/>
    </source>
</evidence>
<dbReference type="STRING" id="409849.ENSPMGP00000026940"/>
<name>A0A3B4BDH0_9GOBI</name>
<dbReference type="GO" id="GO:0001558">
    <property type="term" value="P:regulation of cell growth"/>
    <property type="evidence" value="ECO:0007669"/>
    <property type="project" value="InterPro"/>
</dbReference>
<dbReference type="SUPFAM" id="SSF100895">
    <property type="entry name" value="Kazal-type serine protease inhibitors"/>
    <property type="match status" value="1"/>
</dbReference>
<evidence type="ECO:0000256" key="3">
    <source>
        <dbReference type="ARBA" id="ARBA00022729"/>
    </source>
</evidence>
<reference evidence="9" key="1">
    <citation type="submission" date="2025-08" db="UniProtKB">
        <authorList>
            <consortium name="Ensembl"/>
        </authorList>
    </citation>
    <scope>IDENTIFICATION</scope>
</reference>
<dbReference type="InterPro" id="IPR036058">
    <property type="entry name" value="Kazal_dom_sf"/>
</dbReference>
<dbReference type="InterPro" id="IPR009030">
    <property type="entry name" value="Growth_fac_rcpt_cys_sf"/>
</dbReference>